<dbReference type="Pfam" id="PF01066">
    <property type="entry name" value="CDP-OH_P_transf"/>
    <property type="match status" value="1"/>
</dbReference>
<keyword evidence="2" id="KW-0812">Transmembrane</keyword>
<feature type="transmembrane region" description="Helical" evidence="2">
    <location>
        <begin position="32"/>
        <end position="50"/>
    </location>
</feature>
<dbReference type="AlphaFoldDB" id="A0A644V9N8"/>
<sequence>MIYSLCGLTDILDGYIARKTDSVTNLGAKLDTIGDIVFMASVVIVVLPVIEIPKIIWIWIIIIFIIRIISMVISYYKYNVFSMLHTIGNKLTGFILFVFVYLYPFMDLTILTSLICILATYSSIEELIIHIKSKDLNVDVRGLF</sequence>
<dbReference type="PROSITE" id="PS00379">
    <property type="entry name" value="CDP_ALCOHOL_P_TRANSF"/>
    <property type="match status" value="1"/>
</dbReference>
<keyword evidence="1" id="KW-0808">Transferase</keyword>
<keyword evidence="2" id="KW-0472">Membrane</keyword>
<accession>A0A644V9N8</accession>
<evidence type="ECO:0000256" key="1">
    <source>
        <dbReference type="ARBA" id="ARBA00022679"/>
    </source>
</evidence>
<feature type="transmembrane region" description="Helical" evidence="2">
    <location>
        <begin position="57"/>
        <end position="76"/>
    </location>
</feature>
<reference evidence="3" key="1">
    <citation type="submission" date="2019-08" db="EMBL/GenBank/DDBJ databases">
        <authorList>
            <person name="Kucharzyk K."/>
            <person name="Murdoch R.W."/>
            <person name="Higgins S."/>
            <person name="Loffler F."/>
        </authorList>
    </citation>
    <scope>NUCLEOTIDE SEQUENCE</scope>
</reference>
<dbReference type="InterPro" id="IPR000462">
    <property type="entry name" value="CDP-OH_P_trans"/>
</dbReference>
<dbReference type="GO" id="GO:0016780">
    <property type="term" value="F:phosphotransferase activity, for other substituted phosphate groups"/>
    <property type="evidence" value="ECO:0007669"/>
    <property type="project" value="InterPro"/>
</dbReference>
<dbReference type="Gene3D" id="1.20.120.1760">
    <property type="match status" value="1"/>
</dbReference>
<dbReference type="InterPro" id="IPR048254">
    <property type="entry name" value="CDP_ALCOHOL_P_TRANSF_CS"/>
</dbReference>
<protein>
    <recommendedName>
        <fullName evidence="4">CDP-diacylglycerol--glycerol-3-phosphate 3-phosphatidyltransferase</fullName>
    </recommendedName>
</protein>
<feature type="transmembrane region" description="Helical" evidence="2">
    <location>
        <begin position="96"/>
        <end position="124"/>
    </location>
</feature>
<proteinExistence type="predicted"/>
<dbReference type="GO" id="GO:0016020">
    <property type="term" value="C:membrane"/>
    <property type="evidence" value="ECO:0007669"/>
    <property type="project" value="InterPro"/>
</dbReference>
<evidence type="ECO:0008006" key="4">
    <source>
        <dbReference type="Google" id="ProtNLM"/>
    </source>
</evidence>
<gene>
    <name evidence="3" type="ORF">SDC9_34082</name>
</gene>
<organism evidence="3">
    <name type="scientific">bioreactor metagenome</name>
    <dbReference type="NCBI Taxonomy" id="1076179"/>
    <lineage>
        <taxon>unclassified sequences</taxon>
        <taxon>metagenomes</taxon>
        <taxon>ecological metagenomes</taxon>
    </lineage>
</organism>
<evidence type="ECO:0000256" key="2">
    <source>
        <dbReference type="SAM" id="Phobius"/>
    </source>
</evidence>
<dbReference type="GO" id="GO:0008654">
    <property type="term" value="P:phospholipid biosynthetic process"/>
    <property type="evidence" value="ECO:0007669"/>
    <property type="project" value="InterPro"/>
</dbReference>
<dbReference type="InterPro" id="IPR043130">
    <property type="entry name" value="CDP-OH_PTrfase_TM_dom"/>
</dbReference>
<dbReference type="EMBL" id="VSSQ01000250">
    <property type="protein sequence ID" value="MPL88069.1"/>
    <property type="molecule type" value="Genomic_DNA"/>
</dbReference>
<keyword evidence="2" id="KW-1133">Transmembrane helix</keyword>
<evidence type="ECO:0000313" key="3">
    <source>
        <dbReference type="EMBL" id="MPL88069.1"/>
    </source>
</evidence>
<name>A0A644V9N8_9ZZZZ</name>
<comment type="caution">
    <text evidence="3">The sequence shown here is derived from an EMBL/GenBank/DDBJ whole genome shotgun (WGS) entry which is preliminary data.</text>
</comment>